<dbReference type="CDD" id="cd06261">
    <property type="entry name" value="TM_PBP2"/>
    <property type="match status" value="1"/>
</dbReference>
<keyword evidence="4" id="KW-0997">Cell inner membrane</keyword>
<dbReference type="SUPFAM" id="SSF161098">
    <property type="entry name" value="MetI-like"/>
    <property type="match status" value="1"/>
</dbReference>
<dbReference type="GO" id="GO:0005886">
    <property type="term" value="C:plasma membrane"/>
    <property type="evidence" value="ECO:0007669"/>
    <property type="project" value="UniProtKB-SubCell"/>
</dbReference>
<keyword evidence="3" id="KW-1003">Cell membrane</keyword>
<evidence type="ECO:0000313" key="11">
    <source>
        <dbReference type="Proteomes" id="UP000030710"/>
    </source>
</evidence>
<evidence type="ECO:0000256" key="3">
    <source>
        <dbReference type="ARBA" id="ARBA00022475"/>
    </source>
</evidence>
<feature type="transmembrane region" description="Helical" evidence="8">
    <location>
        <begin position="140"/>
        <end position="163"/>
    </location>
</feature>
<keyword evidence="7 8" id="KW-0472">Membrane</keyword>
<gene>
    <name evidence="10" type="ORF">J07HQW2_00805</name>
</gene>
<feature type="transmembrane region" description="Helical" evidence="8">
    <location>
        <begin position="183"/>
        <end position="207"/>
    </location>
</feature>
<keyword evidence="6 8" id="KW-1133">Transmembrane helix</keyword>
<evidence type="ECO:0000259" key="9">
    <source>
        <dbReference type="PROSITE" id="PS50928"/>
    </source>
</evidence>
<evidence type="ECO:0000256" key="6">
    <source>
        <dbReference type="ARBA" id="ARBA00022989"/>
    </source>
</evidence>
<sequence length="269" mass="29430">EVVMSLARGLRVRDKIQSGLLRAFAWLVLLFVLTPLIIISAMAFTNGEFLVFPPEGFSIRWFGELTNWIGAIQNSVLIAIPAALIATTIGGTAAYSLDRYDYQFGKALAAVATLPITLPPVIVGVMFMTFFITIGNAGNIWNLVIAHSIFLTPFPFILISQGLGELDRGFEEAARNLGASQLLTVRTITFPLIRANVIAGFLFAFILSLNEYIIAWLLSGFAIQTVPIQIFTSLRYNYSPTIAVISLLFIIVTFAALTVADYLAGGLWE</sequence>
<dbReference type="Pfam" id="PF00528">
    <property type="entry name" value="BPD_transp_1"/>
    <property type="match status" value="1"/>
</dbReference>
<evidence type="ECO:0000256" key="5">
    <source>
        <dbReference type="ARBA" id="ARBA00022692"/>
    </source>
</evidence>
<feature type="transmembrane region" description="Helical" evidence="8">
    <location>
        <begin position="107"/>
        <end position="134"/>
    </location>
</feature>
<dbReference type="InterPro" id="IPR035906">
    <property type="entry name" value="MetI-like_sf"/>
</dbReference>
<feature type="non-terminal residue" evidence="10">
    <location>
        <position position="1"/>
    </location>
</feature>
<name>U1PPZ9_9EURY</name>
<evidence type="ECO:0000256" key="2">
    <source>
        <dbReference type="ARBA" id="ARBA00022448"/>
    </source>
</evidence>
<comment type="subcellular location">
    <subcellularLocation>
        <location evidence="1">Cell inner membrane</location>
        <topology evidence="1">Multi-pass membrane protein</topology>
    </subcellularLocation>
    <subcellularLocation>
        <location evidence="8">Cell membrane</location>
        <topology evidence="8">Multi-pass membrane protein</topology>
    </subcellularLocation>
</comment>
<dbReference type="Proteomes" id="UP000030710">
    <property type="component" value="Unassembled WGS sequence"/>
</dbReference>
<dbReference type="HOGENOM" id="CLU_1032433_0_0_2"/>
<proteinExistence type="inferred from homology"/>
<feature type="transmembrane region" description="Helical" evidence="8">
    <location>
        <begin position="76"/>
        <end position="95"/>
    </location>
</feature>
<dbReference type="eggNOG" id="arCOG00163">
    <property type="taxonomic scope" value="Archaea"/>
</dbReference>
<dbReference type="PROSITE" id="PS50928">
    <property type="entry name" value="ABC_TM1"/>
    <property type="match status" value="1"/>
</dbReference>
<dbReference type="STRING" id="1238425.J07HQW2_00805"/>
<feature type="domain" description="ABC transmembrane type-1" evidence="9">
    <location>
        <begin position="72"/>
        <end position="260"/>
    </location>
</feature>
<dbReference type="Gene3D" id="1.10.3720.10">
    <property type="entry name" value="MetI-like"/>
    <property type="match status" value="1"/>
</dbReference>
<organism evidence="10 11">
    <name type="scientific">Haloquadratum walsbyi J07HQW2</name>
    <dbReference type="NCBI Taxonomy" id="1238425"/>
    <lineage>
        <taxon>Archaea</taxon>
        <taxon>Methanobacteriati</taxon>
        <taxon>Methanobacteriota</taxon>
        <taxon>Stenosarchaea group</taxon>
        <taxon>Halobacteria</taxon>
        <taxon>Halobacteriales</taxon>
        <taxon>Haloferacaceae</taxon>
        <taxon>Haloquadratum</taxon>
    </lineage>
</organism>
<feature type="transmembrane region" description="Helical" evidence="8">
    <location>
        <begin position="213"/>
        <end position="231"/>
    </location>
</feature>
<evidence type="ECO:0000256" key="4">
    <source>
        <dbReference type="ARBA" id="ARBA00022519"/>
    </source>
</evidence>
<dbReference type="PANTHER" id="PTHR43357">
    <property type="entry name" value="INNER MEMBRANE ABC TRANSPORTER PERMEASE PROTEIN YDCV"/>
    <property type="match status" value="1"/>
</dbReference>
<feature type="transmembrane region" description="Helical" evidence="8">
    <location>
        <begin position="20"/>
        <end position="44"/>
    </location>
</feature>
<protein>
    <submittedName>
        <fullName evidence="10">ABC-type spermidine/putrescine transport system, permease component II</fullName>
    </submittedName>
</protein>
<keyword evidence="5 8" id="KW-0812">Transmembrane</keyword>
<reference evidence="10 11" key="1">
    <citation type="journal article" date="2013" name="PLoS ONE">
        <title>Assembly-driven community genomics of a hypersaline microbial ecosystem.</title>
        <authorList>
            <person name="Podell S."/>
            <person name="Ugalde J.A."/>
            <person name="Narasingarao P."/>
            <person name="Banfield J.F."/>
            <person name="Heidelberg K.B."/>
            <person name="Allen E.E."/>
        </authorList>
    </citation>
    <scope>NUCLEOTIDE SEQUENCE [LARGE SCALE GENOMIC DNA]</scope>
    <source>
        <strain evidence="11">J07HQW2</strain>
    </source>
</reference>
<keyword evidence="2 8" id="KW-0813">Transport</keyword>
<dbReference type="AlphaFoldDB" id="U1PPZ9"/>
<dbReference type="GO" id="GO:0055085">
    <property type="term" value="P:transmembrane transport"/>
    <property type="evidence" value="ECO:0007669"/>
    <property type="project" value="InterPro"/>
</dbReference>
<feature type="transmembrane region" description="Helical" evidence="8">
    <location>
        <begin position="243"/>
        <end position="264"/>
    </location>
</feature>
<evidence type="ECO:0000256" key="8">
    <source>
        <dbReference type="RuleBase" id="RU363032"/>
    </source>
</evidence>
<comment type="similarity">
    <text evidence="8">Belongs to the binding-protein-dependent transport system permease family.</text>
</comment>
<evidence type="ECO:0000313" key="10">
    <source>
        <dbReference type="EMBL" id="ERG94371.1"/>
    </source>
</evidence>
<evidence type="ECO:0000256" key="1">
    <source>
        <dbReference type="ARBA" id="ARBA00004429"/>
    </source>
</evidence>
<dbReference type="RefSeq" id="WP_021053863.1">
    <property type="nucleotide sequence ID" value="NZ_KE356561.1"/>
</dbReference>
<dbReference type="EMBL" id="KE356561">
    <property type="protein sequence ID" value="ERG94371.1"/>
    <property type="molecule type" value="Genomic_DNA"/>
</dbReference>
<evidence type="ECO:0000256" key="7">
    <source>
        <dbReference type="ARBA" id="ARBA00023136"/>
    </source>
</evidence>
<dbReference type="PANTHER" id="PTHR43357:SF4">
    <property type="entry name" value="INNER MEMBRANE ABC TRANSPORTER PERMEASE PROTEIN YDCV"/>
    <property type="match status" value="1"/>
</dbReference>
<accession>U1PPZ9</accession>
<dbReference type="InterPro" id="IPR000515">
    <property type="entry name" value="MetI-like"/>
</dbReference>